<dbReference type="EnsemblMetazoa" id="CLYHEMT020223.1">
    <property type="protein sequence ID" value="CLYHEMP020223.1"/>
    <property type="gene ID" value="CLYHEMG020223"/>
</dbReference>
<reference evidence="2" key="1">
    <citation type="submission" date="2021-01" db="UniProtKB">
        <authorList>
            <consortium name="EnsemblMetazoa"/>
        </authorList>
    </citation>
    <scope>IDENTIFICATION</scope>
</reference>
<keyword evidence="3" id="KW-1185">Reference proteome</keyword>
<keyword evidence="1" id="KW-0732">Signal</keyword>
<feature type="signal peptide" evidence="1">
    <location>
        <begin position="1"/>
        <end position="19"/>
    </location>
</feature>
<evidence type="ECO:0000313" key="2">
    <source>
        <dbReference type="EnsemblMetazoa" id="CLYHEMP020223.1"/>
    </source>
</evidence>
<protein>
    <recommendedName>
        <fullName evidence="4">Cnidarian restricted protein</fullName>
    </recommendedName>
</protein>
<proteinExistence type="predicted"/>
<evidence type="ECO:0000256" key="1">
    <source>
        <dbReference type="SAM" id="SignalP"/>
    </source>
</evidence>
<accession>A0A7M6DPI7</accession>
<evidence type="ECO:0000313" key="3">
    <source>
        <dbReference type="Proteomes" id="UP000594262"/>
    </source>
</evidence>
<organism evidence="2 3">
    <name type="scientific">Clytia hemisphaerica</name>
    <dbReference type="NCBI Taxonomy" id="252671"/>
    <lineage>
        <taxon>Eukaryota</taxon>
        <taxon>Metazoa</taxon>
        <taxon>Cnidaria</taxon>
        <taxon>Hydrozoa</taxon>
        <taxon>Hydroidolina</taxon>
        <taxon>Leptothecata</taxon>
        <taxon>Obeliida</taxon>
        <taxon>Clytiidae</taxon>
        <taxon>Clytia</taxon>
    </lineage>
</organism>
<name>A0A7M6DPI7_9CNID</name>
<feature type="chain" id="PRO_5029462137" description="Cnidarian restricted protein" evidence="1">
    <location>
        <begin position="20"/>
        <end position="446"/>
    </location>
</feature>
<dbReference type="AlphaFoldDB" id="A0A7M6DPI7"/>
<sequence length="446" mass="50705">MILFRMSLMLMTAIIQTKTQLSTKTFTHRTLNHTQSLYSNTLSLQQQEVSPSTLTGILQDDSNNCQGSMIMNNNIDTSIDVSMYRHNNHVAAAGPSHDDGDDGDFSVPLNELDQSNNDRENLILSNLMRSLVIASGMNASIKMTEELLAYVGELLSHAHNMENWPPSYVTATSLLKSRGVYIDPVHHKVCFSVDHPLHHYVVGIDEQCPHCDVTPSVDRYYLPIKDKINRWFLSDDMAEKMLAHWRDRDVWLGKSGVSYPVNEIWHGSRFKELQWFWDSDCRWPLPHICTNCHSYINLNGNQSETIDVTCYHCYKEETIQPKFVHGDPRNIALIGHWDGWSPKSGRGSGSIEISIATMEKLHRSKNDHIYTTTFVPEHALPNKEPNALDPFLEPLITELEELFIDGLEVKYPIDVGNLKAGNCTIRCLLICWTGDYPAQCQIGKFS</sequence>
<dbReference type="Proteomes" id="UP000594262">
    <property type="component" value="Unplaced"/>
</dbReference>
<dbReference type="OrthoDB" id="5945181at2759"/>
<evidence type="ECO:0008006" key="4">
    <source>
        <dbReference type="Google" id="ProtNLM"/>
    </source>
</evidence>